<name>A0A9J5X3Q0_SOLCO</name>
<dbReference type="Proteomes" id="UP000824120">
    <property type="component" value="Chromosome 10"/>
</dbReference>
<organism evidence="1 2">
    <name type="scientific">Solanum commersonii</name>
    <name type="common">Commerson's wild potato</name>
    <name type="synonym">Commerson's nightshade</name>
    <dbReference type="NCBI Taxonomy" id="4109"/>
    <lineage>
        <taxon>Eukaryota</taxon>
        <taxon>Viridiplantae</taxon>
        <taxon>Streptophyta</taxon>
        <taxon>Embryophyta</taxon>
        <taxon>Tracheophyta</taxon>
        <taxon>Spermatophyta</taxon>
        <taxon>Magnoliopsida</taxon>
        <taxon>eudicotyledons</taxon>
        <taxon>Gunneridae</taxon>
        <taxon>Pentapetalae</taxon>
        <taxon>asterids</taxon>
        <taxon>lamiids</taxon>
        <taxon>Solanales</taxon>
        <taxon>Solanaceae</taxon>
        <taxon>Solanoideae</taxon>
        <taxon>Solaneae</taxon>
        <taxon>Solanum</taxon>
    </lineage>
</organism>
<keyword evidence="2" id="KW-1185">Reference proteome</keyword>
<gene>
    <name evidence="1" type="ORF">H5410_052551</name>
</gene>
<accession>A0A9J5X3Q0</accession>
<comment type="caution">
    <text evidence="1">The sequence shown here is derived from an EMBL/GenBank/DDBJ whole genome shotgun (WGS) entry which is preliminary data.</text>
</comment>
<proteinExistence type="predicted"/>
<sequence length="144" mass="16493">MELLAVGQKFLNLEIFNKCCNSVNTLLEPFSVESMNSLSFNRWQIQLPNGLVFVTSKSDFVSQRCLTNTTHTTYPNHSDSVIFQSCHDLILLQFSRVKHLTIVTRYSLTLNWTIKGESIWIGAFSLKLNQLQCNFLSSPDERVT</sequence>
<protein>
    <submittedName>
        <fullName evidence="1">Uncharacterized protein</fullName>
    </submittedName>
</protein>
<dbReference type="AlphaFoldDB" id="A0A9J5X3Q0"/>
<dbReference type="EMBL" id="JACXVP010000010">
    <property type="protein sequence ID" value="KAG5581924.1"/>
    <property type="molecule type" value="Genomic_DNA"/>
</dbReference>
<evidence type="ECO:0000313" key="1">
    <source>
        <dbReference type="EMBL" id="KAG5581924.1"/>
    </source>
</evidence>
<reference evidence="1 2" key="1">
    <citation type="submission" date="2020-09" db="EMBL/GenBank/DDBJ databases">
        <title>De no assembly of potato wild relative species, Solanum commersonii.</title>
        <authorList>
            <person name="Cho K."/>
        </authorList>
    </citation>
    <scope>NUCLEOTIDE SEQUENCE [LARGE SCALE GENOMIC DNA]</scope>
    <source>
        <strain evidence="1">LZ3.2</strain>
        <tissue evidence="1">Leaf</tissue>
    </source>
</reference>
<evidence type="ECO:0000313" key="2">
    <source>
        <dbReference type="Proteomes" id="UP000824120"/>
    </source>
</evidence>